<comment type="caution">
    <text evidence="2">The sequence shown here is derived from an EMBL/GenBank/DDBJ whole genome shotgun (WGS) entry which is preliminary data.</text>
</comment>
<feature type="compositionally biased region" description="Basic and acidic residues" evidence="1">
    <location>
        <begin position="36"/>
        <end position="46"/>
    </location>
</feature>
<evidence type="ECO:0000313" key="3">
    <source>
        <dbReference type="Proteomes" id="UP001055303"/>
    </source>
</evidence>
<feature type="compositionally biased region" description="Basic and acidic residues" evidence="1">
    <location>
        <begin position="81"/>
        <end position="92"/>
    </location>
</feature>
<name>A0ABQ4RN83_9HYPH</name>
<gene>
    <name evidence="2" type="ORF">IFDJLNFL_5185</name>
</gene>
<evidence type="ECO:0000256" key="1">
    <source>
        <dbReference type="SAM" id="MobiDB-lite"/>
    </source>
</evidence>
<organism evidence="2 3">
    <name type="scientific">Methylobacterium dankookense</name>
    <dbReference type="NCBI Taxonomy" id="560405"/>
    <lineage>
        <taxon>Bacteria</taxon>
        <taxon>Pseudomonadati</taxon>
        <taxon>Pseudomonadota</taxon>
        <taxon>Alphaproteobacteria</taxon>
        <taxon>Hyphomicrobiales</taxon>
        <taxon>Methylobacteriaceae</taxon>
        <taxon>Methylobacterium</taxon>
    </lineage>
</organism>
<feature type="compositionally biased region" description="Basic and acidic residues" evidence="1">
    <location>
        <begin position="211"/>
        <end position="232"/>
    </location>
</feature>
<keyword evidence="3" id="KW-1185">Reference proteome</keyword>
<reference evidence="2" key="2">
    <citation type="submission" date="2021-08" db="EMBL/GenBank/DDBJ databases">
        <authorList>
            <person name="Tani A."/>
            <person name="Ola A."/>
            <person name="Ogura Y."/>
            <person name="Katsura K."/>
            <person name="Hayashi T."/>
        </authorList>
    </citation>
    <scope>NUCLEOTIDE SEQUENCE</scope>
    <source>
        <strain evidence="2">DSM 22415</strain>
    </source>
</reference>
<feature type="compositionally biased region" description="Low complexity" evidence="1">
    <location>
        <begin position="179"/>
        <end position="189"/>
    </location>
</feature>
<accession>A0ABQ4RN83</accession>
<feature type="compositionally biased region" description="Basic and acidic residues" evidence="1">
    <location>
        <begin position="58"/>
        <end position="72"/>
    </location>
</feature>
<feature type="region of interest" description="Disordered" evidence="1">
    <location>
        <begin position="26"/>
        <end position="232"/>
    </location>
</feature>
<dbReference type="EMBL" id="BPQI01000197">
    <property type="protein sequence ID" value="GJD59258.1"/>
    <property type="molecule type" value="Genomic_DNA"/>
</dbReference>
<sequence length="232" mass="26104">MPGGYGRARPSIGRRACRCIPGARALGERAAVQYGKRHEEPRDRARNRSRHHPGRAAARREYRHDGPRHGEFRPVGAAPRQPEERLAEEGRARGGLGRHARARRGDDLCQRRGGHRRPEPRARHHRPRARPDEARVRARRGDGAGHRARGAAGRRDVRARAGRPVERRGLAGRRHRHLPGLAGLPLAQPRPERVARRLRVAARQRPGQDPLLRRDALAARDPRGPDLAVREP</sequence>
<feature type="compositionally biased region" description="Basic and acidic residues" evidence="1">
    <location>
        <begin position="153"/>
        <end position="169"/>
    </location>
</feature>
<protein>
    <submittedName>
        <fullName evidence="2">Uncharacterized protein</fullName>
    </submittedName>
</protein>
<evidence type="ECO:0000313" key="2">
    <source>
        <dbReference type="EMBL" id="GJD59258.1"/>
    </source>
</evidence>
<reference evidence="2" key="1">
    <citation type="journal article" date="2021" name="Front. Microbiol.">
        <title>Comprehensive Comparative Genomics and Phenotyping of Methylobacterium Species.</title>
        <authorList>
            <person name="Alessa O."/>
            <person name="Ogura Y."/>
            <person name="Fujitani Y."/>
            <person name="Takami H."/>
            <person name="Hayashi T."/>
            <person name="Sahin N."/>
            <person name="Tani A."/>
        </authorList>
    </citation>
    <scope>NUCLEOTIDE SEQUENCE</scope>
    <source>
        <strain evidence="2">DSM 22415</strain>
    </source>
</reference>
<feature type="compositionally biased region" description="Basic and acidic residues" evidence="1">
    <location>
        <begin position="129"/>
        <end position="145"/>
    </location>
</feature>
<feature type="compositionally biased region" description="Basic and acidic residues" evidence="1">
    <location>
        <begin position="103"/>
        <end position="121"/>
    </location>
</feature>
<proteinExistence type="predicted"/>
<dbReference type="Proteomes" id="UP001055303">
    <property type="component" value="Unassembled WGS sequence"/>
</dbReference>